<dbReference type="EMBL" id="OCSU01000001">
    <property type="protein sequence ID" value="SOE53353.1"/>
    <property type="molecule type" value="Genomic_DNA"/>
</dbReference>
<gene>
    <name evidence="1" type="ORF">SAMN05446927_0638</name>
</gene>
<evidence type="ECO:0000313" key="1">
    <source>
        <dbReference type="EMBL" id="SOE53353.1"/>
    </source>
</evidence>
<proteinExistence type="predicted"/>
<accession>A0A7Z7N0M7</accession>
<name>A0A7Z7N0M7_9BURK</name>
<comment type="caution">
    <text evidence="1">The sequence shown here is derived from an EMBL/GenBank/DDBJ whole genome shotgun (WGS) entry which is preliminary data.</text>
</comment>
<evidence type="ECO:0000313" key="2">
    <source>
        <dbReference type="Proteomes" id="UP000219522"/>
    </source>
</evidence>
<dbReference type="Proteomes" id="UP000219522">
    <property type="component" value="Unassembled WGS sequence"/>
</dbReference>
<keyword evidence="2" id="KW-1185">Reference proteome</keyword>
<reference evidence="1 2" key="1">
    <citation type="submission" date="2017-09" db="EMBL/GenBank/DDBJ databases">
        <authorList>
            <person name="Varghese N."/>
            <person name="Submissions S."/>
        </authorList>
    </citation>
    <scope>NUCLEOTIDE SEQUENCE [LARGE SCALE GENOMIC DNA]</scope>
    <source>
        <strain evidence="1 2">OK806</strain>
    </source>
</reference>
<dbReference type="AlphaFoldDB" id="A0A7Z7N0M7"/>
<organism evidence="1 2">
    <name type="scientific">Caballeronia arationis</name>
    <dbReference type="NCBI Taxonomy" id="1777142"/>
    <lineage>
        <taxon>Bacteria</taxon>
        <taxon>Pseudomonadati</taxon>
        <taxon>Pseudomonadota</taxon>
        <taxon>Betaproteobacteria</taxon>
        <taxon>Burkholderiales</taxon>
        <taxon>Burkholderiaceae</taxon>
        <taxon>Caballeronia</taxon>
    </lineage>
</organism>
<sequence length="51" mass="5543">MVVPLSIELCCWASLSLQSSYCGNKTNRPIGLDPVETVTSPPPQMELIRPA</sequence>
<protein>
    <submittedName>
        <fullName evidence="1">Uncharacterized protein</fullName>
    </submittedName>
</protein>